<reference evidence="2" key="3">
    <citation type="submission" date="2015-06" db="UniProtKB">
        <authorList>
            <consortium name="EnsemblMetazoa"/>
        </authorList>
    </citation>
    <scope>IDENTIFICATION</scope>
</reference>
<dbReference type="RefSeq" id="XP_009021895.1">
    <property type="nucleotide sequence ID" value="XM_009023647.1"/>
</dbReference>
<reference evidence="1 3" key="2">
    <citation type="journal article" date="2013" name="Nature">
        <title>Insights into bilaterian evolution from three spiralian genomes.</title>
        <authorList>
            <person name="Simakov O."/>
            <person name="Marletaz F."/>
            <person name="Cho S.J."/>
            <person name="Edsinger-Gonzales E."/>
            <person name="Havlak P."/>
            <person name="Hellsten U."/>
            <person name="Kuo D.H."/>
            <person name="Larsson T."/>
            <person name="Lv J."/>
            <person name="Arendt D."/>
            <person name="Savage R."/>
            <person name="Osoegawa K."/>
            <person name="de Jong P."/>
            <person name="Grimwood J."/>
            <person name="Chapman J.A."/>
            <person name="Shapiro H."/>
            <person name="Aerts A."/>
            <person name="Otillar R.P."/>
            <person name="Terry A.Y."/>
            <person name="Boore J.L."/>
            <person name="Grigoriev I.V."/>
            <person name="Lindberg D.R."/>
            <person name="Seaver E.C."/>
            <person name="Weisblat D.A."/>
            <person name="Putnam N.H."/>
            <person name="Rokhsar D.S."/>
        </authorList>
    </citation>
    <scope>NUCLEOTIDE SEQUENCE</scope>
</reference>
<dbReference type="Proteomes" id="UP000015101">
    <property type="component" value="Unassembled WGS sequence"/>
</dbReference>
<gene>
    <name evidence="2" type="primary">20205830</name>
    <name evidence="1" type="ORF">HELRODRAFT_176433</name>
</gene>
<organism evidence="2 3">
    <name type="scientific">Helobdella robusta</name>
    <name type="common">Californian leech</name>
    <dbReference type="NCBI Taxonomy" id="6412"/>
    <lineage>
        <taxon>Eukaryota</taxon>
        <taxon>Metazoa</taxon>
        <taxon>Spiralia</taxon>
        <taxon>Lophotrochozoa</taxon>
        <taxon>Annelida</taxon>
        <taxon>Clitellata</taxon>
        <taxon>Hirudinea</taxon>
        <taxon>Rhynchobdellida</taxon>
        <taxon>Glossiphoniidae</taxon>
        <taxon>Helobdella</taxon>
    </lineage>
</organism>
<sequence length="715" mass="83361">MDATIITRDIRTIGGYSKQYEVQKVVKRSNNRHFDLVIKHVVMLSAGIYTCIDAGDNEQGQASLTIITVPRCFQMPKLFQCNYLIGGVYDLRTKWACKHDHDKVEEKNESPMKISWISLHGRSSITVFNVSTSAKYAKQINFCNLTISSKKEKLKYAGSFDSVDEGKKYPDFFHLLHPIQKVELNITDSFNLLVNQTIHCQTDSPIRVKYEIRIKQSGQRPVVISSNKTSISTPGVYDIVCQAKNSLNTDWLTHSVTGVKVVVFHNRTKCIDDSKVCTKSLTSVFLSGKFKMLNKVDHKLFCSKHSFIIKCVEHFLPCDRPLWMVNLMKAFQFYCKGKYKRAKMLEVSIDEKYPQLLPKKYLVRRESLREETLKQFRAVNTDSGSNFENELALEIAQTYCSRLKLTADIYYRTSTVNLTETIRASSWTYTFYSTFYGLDVNNFDHLSNLHSDKIINLTDCSSFKHQSKATDLCNLIKRCGPMHTVMLSIYLYGYIYIRDLKEFIKKSCFMNEYQVDECYNNLLQHCDSFIKDLTSSFKILRARLCDSSLFKIYKRHHDKCYTDVTKIARNRWMRRVRAKERPTVRFHLEIPLLRCVSRFRRKAEYVNLMLNISKTERHTLICMRVKQFLDCIEIFFEKINVISRRKVSCFKTSGKFQRYLARLAMSEALGGFYCQNTFQHATLEFFQDDDTSGIVPSVSFRMKIIFLLPCFVFVF</sequence>
<protein>
    <submittedName>
        <fullName evidence="1 2">Uncharacterized protein</fullName>
    </submittedName>
</protein>
<dbReference type="GeneID" id="20205830"/>
<evidence type="ECO:0000313" key="2">
    <source>
        <dbReference type="EnsemblMetazoa" id="HelroP176433"/>
    </source>
</evidence>
<proteinExistence type="predicted"/>
<dbReference type="InParanoid" id="T1FAI1"/>
<dbReference type="CTD" id="20205830"/>
<dbReference type="EnsemblMetazoa" id="HelroT176433">
    <property type="protein sequence ID" value="HelroP176433"/>
    <property type="gene ID" value="HelroG176433"/>
</dbReference>
<dbReference type="EMBL" id="AMQM01005669">
    <property type="status" value="NOT_ANNOTATED_CDS"/>
    <property type="molecule type" value="Genomic_DNA"/>
</dbReference>
<accession>T1FAI1</accession>
<keyword evidence="3" id="KW-1185">Reference proteome</keyword>
<evidence type="ECO:0000313" key="1">
    <source>
        <dbReference type="EMBL" id="ESO00121.1"/>
    </source>
</evidence>
<dbReference type="KEGG" id="hro:HELRODRAFT_176433"/>
<dbReference type="EMBL" id="KB097026">
    <property type="protein sequence ID" value="ESO00121.1"/>
    <property type="molecule type" value="Genomic_DNA"/>
</dbReference>
<name>T1FAI1_HELRO</name>
<evidence type="ECO:0000313" key="3">
    <source>
        <dbReference type="Proteomes" id="UP000015101"/>
    </source>
</evidence>
<reference evidence="3" key="1">
    <citation type="submission" date="2012-12" db="EMBL/GenBank/DDBJ databases">
        <authorList>
            <person name="Hellsten U."/>
            <person name="Grimwood J."/>
            <person name="Chapman J.A."/>
            <person name="Shapiro H."/>
            <person name="Aerts A."/>
            <person name="Otillar R.P."/>
            <person name="Terry A.Y."/>
            <person name="Boore J.L."/>
            <person name="Simakov O."/>
            <person name="Marletaz F."/>
            <person name="Cho S.-J."/>
            <person name="Edsinger-Gonzales E."/>
            <person name="Havlak P."/>
            <person name="Kuo D.-H."/>
            <person name="Larsson T."/>
            <person name="Lv J."/>
            <person name="Arendt D."/>
            <person name="Savage R."/>
            <person name="Osoegawa K."/>
            <person name="de Jong P."/>
            <person name="Lindberg D.R."/>
            <person name="Seaver E.C."/>
            <person name="Weisblat D.A."/>
            <person name="Putnam N.H."/>
            <person name="Grigoriev I.V."/>
            <person name="Rokhsar D.S."/>
        </authorList>
    </citation>
    <scope>NUCLEOTIDE SEQUENCE</scope>
</reference>
<dbReference type="HOGENOM" id="CLU_386508_0_0_1"/>
<dbReference type="AlphaFoldDB" id="T1FAI1"/>